<organism evidence="2 3">
    <name type="scientific">Rubus argutus</name>
    <name type="common">Southern blackberry</name>
    <dbReference type="NCBI Taxonomy" id="59490"/>
    <lineage>
        <taxon>Eukaryota</taxon>
        <taxon>Viridiplantae</taxon>
        <taxon>Streptophyta</taxon>
        <taxon>Embryophyta</taxon>
        <taxon>Tracheophyta</taxon>
        <taxon>Spermatophyta</taxon>
        <taxon>Magnoliopsida</taxon>
        <taxon>eudicotyledons</taxon>
        <taxon>Gunneridae</taxon>
        <taxon>Pentapetalae</taxon>
        <taxon>rosids</taxon>
        <taxon>fabids</taxon>
        <taxon>Rosales</taxon>
        <taxon>Rosaceae</taxon>
        <taxon>Rosoideae</taxon>
        <taxon>Rosoideae incertae sedis</taxon>
        <taxon>Rubus</taxon>
    </lineage>
</organism>
<sequence length="81" mass="8795">MAKPRMSTKTTTTTLVTTNPSSPFFHYLLPVSPLTTLLFSPKRTVSEPQSLSHLSQSSTSLSSSPSLSWESQSSTSYPTTL</sequence>
<accession>A0AAW1WPD6</accession>
<protein>
    <submittedName>
        <fullName evidence="2">Uncharacterized protein</fullName>
    </submittedName>
</protein>
<reference evidence="2 3" key="1">
    <citation type="journal article" date="2023" name="G3 (Bethesda)">
        <title>A chromosome-length genome assembly and annotation of blackberry (Rubus argutus, cv. 'Hillquist').</title>
        <authorList>
            <person name="Bruna T."/>
            <person name="Aryal R."/>
            <person name="Dudchenko O."/>
            <person name="Sargent D.J."/>
            <person name="Mead D."/>
            <person name="Buti M."/>
            <person name="Cavallini A."/>
            <person name="Hytonen T."/>
            <person name="Andres J."/>
            <person name="Pham M."/>
            <person name="Weisz D."/>
            <person name="Mascagni F."/>
            <person name="Usai G."/>
            <person name="Natali L."/>
            <person name="Bassil N."/>
            <person name="Fernandez G.E."/>
            <person name="Lomsadze A."/>
            <person name="Armour M."/>
            <person name="Olukolu B."/>
            <person name="Poorten T."/>
            <person name="Britton C."/>
            <person name="Davik J."/>
            <person name="Ashrafi H."/>
            <person name="Aiden E.L."/>
            <person name="Borodovsky M."/>
            <person name="Worthington M."/>
        </authorList>
    </citation>
    <scope>NUCLEOTIDE SEQUENCE [LARGE SCALE GENOMIC DNA]</scope>
    <source>
        <strain evidence="2">PI 553951</strain>
    </source>
</reference>
<evidence type="ECO:0000256" key="1">
    <source>
        <dbReference type="SAM" id="MobiDB-lite"/>
    </source>
</evidence>
<comment type="caution">
    <text evidence="2">The sequence shown here is derived from an EMBL/GenBank/DDBJ whole genome shotgun (WGS) entry which is preliminary data.</text>
</comment>
<gene>
    <name evidence="2" type="ORF">M0R45_023894</name>
</gene>
<feature type="region of interest" description="Disordered" evidence="1">
    <location>
        <begin position="48"/>
        <end position="81"/>
    </location>
</feature>
<name>A0AAW1WPD6_RUBAR</name>
<evidence type="ECO:0000313" key="3">
    <source>
        <dbReference type="Proteomes" id="UP001457282"/>
    </source>
</evidence>
<dbReference type="Proteomes" id="UP001457282">
    <property type="component" value="Unassembled WGS sequence"/>
</dbReference>
<proteinExistence type="predicted"/>
<keyword evidence="3" id="KW-1185">Reference proteome</keyword>
<evidence type="ECO:0000313" key="2">
    <source>
        <dbReference type="EMBL" id="KAK9926679.1"/>
    </source>
</evidence>
<dbReference type="AlphaFoldDB" id="A0AAW1WPD6"/>
<dbReference type="EMBL" id="JBEDUW010000005">
    <property type="protein sequence ID" value="KAK9926679.1"/>
    <property type="molecule type" value="Genomic_DNA"/>
</dbReference>